<feature type="non-terminal residue" evidence="1">
    <location>
        <position position="1"/>
    </location>
</feature>
<comment type="caution">
    <text evidence="1">The sequence shown here is derived from an EMBL/GenBank/DDBJ whole genome shotgun (WGS) entry which is preliminary data.</text>
</comment>
<gene>
    <name evidence="1" type="ORF">LCGC14_1739930</name>
</gene>
<dbReference type="AlphaFoldDB" id="A0A0F9JM96"/>
<name>A0A0F9JM96_9ZZZZ</name>
<evidence type="ECO:0000313" key="1">
    <source>
        <dbReference type="EMBL" id="KKM06846.1"/>
    </source>
</evidence>
<sequence length="420" mass="42467">ADAAVYGMRSRISSSLTGGTTNVYGKSGEVRAGATTAGGFFAGLRGVAITEAGLTGTDIMDGVFGESNPSDGLLVATYGVFGVLDIDGTASAGVNWIGAGVKGDYEDAVGLDAPTTYTAGVLGFISDLDTVGPDGAVVAMLGGGGTRTPANSPISAFRIIDLNATALVDFQYGFDAYWDDGVVTDSTVIAIADFRGQERTTIDNSTPAIMVITDEADTVLGTENLANGADFSQATWTLAAEFAVDGTFATYTFAATGNGTITQTDGANLAIDGIGNQRYVIDYTISAAPTVAGAVVTLTTAFGLVAVPLPITAGAHTVYFESAVTPADFVVDVTGATSGAFTIEVMSLNQVQSGDIVTRGTIRPVSVTFVDLPTAVDGTILYCEDCDQAAAGAGPLVCASTPGDGAIAFRITGAWTCLGI</sequence>
<dbReference type="EMBL" id="LAZR01015905">
    <property type="protein sequence ID" value="KKM06846.1"/>
    <property type="molecule type" value="Genomic_DNA"/>
</dbReference>
<accession>A0A0F9JM96</accession>
<protein>
    <submittedName>
        <fullName evidence="1">Uncharacterized protein</fullName>
    </submittedName>
</protein>
<reference evidence="1" key="1">
    <citation type="journal article" date="2015" name="Nature">
        <title>Complex archaea that bridge the gap between prokaryotes and eukaryotes.</title>
        <authorList>
            <person name="Spang A."/>
            <person name="Saw J.H."/>
            <person name="Jorgensen S.L."/>
            <person name="Zaremba-Niedzwiedzka K."/>
            <person name="Martijn J."/>
            <person name="Lind A.E."/>
            <person name="van Eijk R."/>
            <person name="Schleper C."/>
            <person name="Guy L."/>
            <person name="Ettema T.J."/>
        </authorList>
    </citation>
    <scope>NUCLEOTIDE SEQUENCE</scope>
</reference>
<organism evidence="1">
    <name type="scientific">marine sediment metagenome</name>
    <dbReference type="NCBI Taxonomy" id="412755"/>
    <lineage>
        <taxon>unclassified sequences</taxon>
        <taxon>metagenomes</taxon>
        <taxon>ecological metagenomes</taxon>
    </lineage>
</organism>
<proteinExistence type="predicted"/>